<evidence type="ECO:0000256" key="1">
    <source>
        <dbReference type="ARBA" id="ARBA00022723"/>
    </source>
</evidence>
<keyword evidence="7" id="KW-0411">Iron-sulfur</keyword>
<feature type="region of interest" description="Disordered" evidence="10">
    <location>
        <begin position="1375"/>
        <end position="1410"/>
    </location>
</feature>
<proteinExistence type="predicted"/>
<feature type="compositionally biased region" description="Basic and acidic residues" evidence="10">
    <location>
        <begin position="1501"/>
        <end position="1521"/>
    </location>
</feature>
<feature type="compositionally biased region" description="Polar residues" evidence="10">
    <location>
        <begin position="1522"/>
        <end position="1534"/>
    </location>
</feature>
<dbReference type="GO" id="GO:0008270">
    <property type="term" value="F:zinc ion binding"/>
    <property type="evidence" value="ECO:0007669"/>
    <property type="project" value="UniProtKB-KW"/>
</dbReference>
<dbReference type="SMART" id="SM00491">
    <property type="entry name" value="HELICc2"/>
    <property type="match status" value="1"/>
</dbReference>
<dbReference type="Proteomes" id="UP001530400">
    <property type="component" value="Unassembled WGS sequence"/>
</dbReference>
<dbReference type="InterPro" id="IPR001478">
    <property type="entry name" value="PDZ"/>
</dbReference>
<organism evidence="14 15">
    <name type="scientific">Cyclotella atomus</name>
    <dbReference type="NCBI Taxonomy" id="382360"/>
    <lineage>
        <taxon>Eukaryota</taxon>
        <taxon>Sar</taxon>
        <taxon>Stramenopiles</taxon>
        <taxon>Ochrophyta</taxon>
        <taxon>Bacillariophyta</taxon>
        <taxon>Coscinodiscophyceae</taxon>
        <taxon>Thalassiosirophycidae</taxon>
        <taxon>Stephanodiscales</taxon>
        <taxon>Stephanodiscaceae</taxon>
        <taxon>Cyclotella</taxon>
    </lineage>
</organism>
<dbReference type="Gene3D" id="3.40.50.300">
    <property type="entry name" value="P-loop containing nucleotide triphosphate hydrolases"/>
    <property type="match status" value="2"/>
</dbReference>
<evidence type="ECO:0000256" key="6">
    <source>
        <dbReference type="ARBA" id="ARBA00023004"/>
    </source>
</evidence>
<evidence type="ECO:0000259" key="12">
    <source>
        <dbReference type="PROSITE" id="PS50106"/>
    </source>
</evidence>
<sequence length="1668" mass="182040">MSSSTPIELGSPCKRPKIEQTNESDNEVEVLTPTRFKLAATNGSSSSSSSGGGTGDDDDDIIVTSSNATNPNTDWVHLRPNCGVHAFLPNSIGNNSNEICCDKCFCYVCDVNSGECGYWTDVKIQESKAAASSASDVSSSANDKQFSIKDVEKLSGLGPHCNAHSDSASGGKWDDLKEFVKSKKNNPQKEVAANTNANASQGHMSAAFNPYNGTHTAAIHDEILARLASLPDSASGNTNNASSERIRARKEMRITEVLLENFRNAVTLSENSSKNANAANNGEDTKLPQESTKQKTVGDIPSLALNKLHIEGIQIGFPFAKIMPPQRQIMLHLIRALKSKKHVVIESPTGTGKSAAILCGVLAWMRWNKQKVEGEKMVPNGGGGANGDEGNGEEGRVRVIYCSRTHSQVAQMVSSLKSTPYRPRMAILGSRDRLCIHKNIKPRTPGAEPITGINVNNECRVRVRNTEKYRKHKLSNLSSDDPYVDEDPPDQLPGDGSADAMQDGPNEGDEDNNFVSRSRTCPHYRQLTANRVANLAHSSFVPNSKVDCCSIGGKKSKYGAHDIEDLVDFGKDPYVQNGVALYRGKGSDSYGLTMKGNGGCFVHSTKKDSPAEMSGELSNGDKILRVNGSDVTKEDATNVAKKIKQSEGNVLMLDVSRGGSGTLSQGDGGYSSHSACPYYISHMLAKDADLVFAPYNYVLDPQIRNAMGIELKNSVVILDEGHNIESTLREAGSGRFGEFELCDLLVMLNNYAVTEKSTGNTLDVEGEGDTIYLCDVAHALLLFVEKLATKLKESRLSFERNPGPKGAQAALREAEKFHHSDDTEYEISLHGPTGNGVRGAAVGCLPFFEQLGILQTDIETMVHYVDAFEKFCRGQDSGEASGERERDRISNLTDRLIDLVHKMCSARMKSEHYYAATVACANGNLEFAKGVDDGDERRWKKKPRAFPLVPPRTATNPDRPPNPCLNALCKARSPNALNPIRHGQSCDGSTPKWEAVLNLQLLTPGPLFQELTNECRTVVLASGSLAPIPSLCAELNLFSTETQLPPAPTSTSTPVAAVQKRLQTKPPPLEANHVVNLDKQLFVTAIGHFADGSELQVSHKNYSKTEFLEKLGDSIVKVVEGVPAGGVLVFLPSYALLRKCERLWNPDVDRFSRRTFWSQYEDSSGPTVFDRLKALKHNVIVEPSGSNQTEFEEKKREYMDSVDRHGGCVLFAVYRGKMSEGISFNDNYARGVICIGVPLPNTFALPVKIKMNYNDEQRKLRARNDLLPGREWYSQQAYRAIAQALGRCIRHSADYGAIFLMDSRHCDDWMPNDGTPNNHKNLPKWMRSSVRTLGMNSTPRNSMFTYGSPTKMICGGYDGLKKELHKFFRDAKPYVESKSQTGSGTTQGTAQQSQLTPPPGSSKAPLSISSSSNSSVIKSVQQIQLSTASKSSTMSSGSDDVVVLDSLPPEKSEGVRVVSKQNSLMSAFQRQRENEPASKPAASKTPKVAKKSNTPSTLKAMFEKQLSETSKDSDEKAKEHAQTAQSTEQNLHPNTQAMDVDAEFLDSCTQDMATTNSSELLSNLNPTAHSFKRSPFAQYAYSPQESPMPASNLPVALASASVLNQQDTSQGSNEADEHLCVICEDGKKQVVLLPCKHMCLCKACADFDKIKECPMCRTKIEDSMAVYI</sequence>
<dbReference type="GO" id="GO:0005524">
    <property type="term" value="F:ATP binding"/>
    <property type="evidence" value="ECO:0007669"/>
    <property type="project" value="UniProtKB-KW"/>
</dbReference>
<feature type="domain" description="Helicase ATP-binding" evidence="13">
    <location>
        <begin position="312"/>
        <end position="765"/>
    </location>
</feature>
<feature type="compositionally biased region" description="Low complexity" evidence="10">
    <location>
        <begin position="1379"/>
        <end position="1410"/>
    </location>
</feature>
<keyword evidence="9" id="KW-0863">Zinc-finger</keyword>
<keyword evidence="8" id="KW-0413">Isomerase</keyword>
<feature type="region of interest" description="Disordered" evidence="10">
    <location>
        <begin position="1"/>
        <end position="70"/>
    </location>
</feature>
<keyword evidence="2" id="KW-0547">Nucleotide-binding</keyword>
<dbReference type="InterPro" id="IPR014001">
    <property type="entry name" value="Helicase_ATP-bd"/>
</dbReference>
<dbReference type="Pfam" id="PF06733">
    <property type="entry name" value="DEAD_2"/>
    <property type="match status" value="2"/>
</dbReference>
<keyword evidence="3" id="KW-0378">Hydrolase</keyword>
<dbReference type="PANTHER" id="PTHR11472:SF47">
    <property type="entry name" value="FANCONI ANEMIA GROUP J PROTEIN"/>
    <property type="match status" value="1"/>
</dbReference>
<keyword evidence="6" id="KW-0408">Iron</keyword>
<evidence type="ECO:0000256" key="9">
    <source>
        <dbReference type="PROSITE-ProRule" id="PRU00175"/>
    </source>
</evidence>
<dbReference type="SUPFAM" id="SSF50156">
    <property type="entry name" value="PDZ domain-like"/>
    <property type="match status" value="1"/>
</dbReference>
<evidence type="ECO:0000256" key="2">
    <source>
        <dbReference type="ARBA" id="ARBA00022741"/>
    </source>
</evidence>
<feature type="region of interest" description="Disordered" evidence="10">
    <location>
        <begin position="1427"/>
        <end position="1534"/>
    </location>
</feature>
<feature type="compositionally biased region" description="Low complexity" evidence="10">
    <location>
        <begin position="270"/>
        <end position="281"/>
    </location>
</feature>
<name>A0ABD3PCU4_9STRA</name>
<dbReference type="InterPro" id="IPR027417">
    <property type="entry name" value="P-loop_NTPase"/>
</dbReference>
<evidence type="ECO:0000259" key="11">
    <source>
        <dbReference type="PROSITE" id="PS50089"/>
    </source>
</evidence>
<feature type="compositionally biased region" description="Polar residues" evidence="10">
    <location>
        <begin position="1459"/>
        <end position="1469"/>
    </location>
</feature>
<dbReference type="PROSITE" id="PS50089">
    <property type="entry name" value="ZF_RING_2"/>
    <property type="match status" value="1"/>
</dbReference>
<dbReference type="InterPro" id="IPR006555">
    <property type="entry name" value="ATP-dep_Helicase_C"/>
</dbReference>
<dbReference type="Pfam" id="PF00595">
    <property type="entry name" value="PDZ"/>
    <property type="match status" value="1"/>
</dbReference>
<reference evidence="14 15" key="1">
    <citation type="submission" date="2024-10" db="EMBL/GenBank/DDBJ databases">
        <title>Updated reference genomes for cyclostephanoid diatoms.</title>
        <authorList>
            <person name="Roberts W.R."/>
            <person name="Alverson A.J."/>
        </authorList>
    </citation>
    <scope>NUCLEOTIDE SEQUENCE [LARGE SCALE GENOMIC DNA]</scope>
    <source>
        <strain evidence="14 15">AJA010-31</strain>
    </source>
</reference>
<keyword evidence="5" id="KW-0067">ATP-binding</keyword>
<evidence type="ECO:0000256" key="3">
    <source>
        <dbReference type="ARBA" id="ARBA00022801"/>
    </source>
</evidence>
<dbReference type="InterPro" id="IPR001841">
    <property type="entry name" value="Znf_RING"/>
</dbReference>
<accession>A0ABD3PCU4</accession>
<dbReference type="Pfam" id="PF13920">
    <property type="entry name" value="zf-C3HC4_3"/>
    <property type="match status" value="1"/>
</dbReference>
<evidence type="ECO:0000256" key="8">
    <source>
        <dbReference type="ARBA" id="ARBA00023235"/>
    </source>
</evidence>
<evidence type="ECO:0000259" key="13">
    <source>
        <dbReference type="PROSITE" id="PS51193"/>
    </source>
</evidence>
<dbReference type="InterPro" id="IPR036034">
    <property type="entry name" value="PDZ_sf"/>
</dbReference>
<dbReference type="PROSITE" id="PS50106">
    <property type="entry name" value="PDZ"/>
    <property type="match status" value="1"/>
</dbReference>
<keyword evidence="15" id="KW-1185">Reference proteome</keyword>
<evidence type="ECO:0000256" key="4">
    <source>
        <dbReference type="ARBA" id="ARBA00022806"/>
    </source>
</evidence>
<keyword evidence="1" id="KW-0479">Metal-binding</keyword>
<dbReference type="SMART" id="SM00488">
    <property type="entry name" value="DEXDc2"/>
    <property type="match status" value="1"/>
</dbReference>
<dbReference type="GO" id="GO:0004386">
    <property type="term" value="F:helicase activity"/>
    <property type="evidence" value="ECO:0007669"/>
    <property type="project" value="UniProtKB-KW"/>
</dbReference>
<feature type="compositionally biased region" description="Low complexity" evidence="10">
    <location>
        <begin position="1427"/>
        <end position="1447"/>
    </location>
</feature>
<dbReference type="SMART" id="SM00487">
    <property type="entry name" value="DEXDc"/>
    <property type="match status" value="1"/>
</dbReference>
<dbReference type="Gene3D" id="2.30.42.10">
    <property type="match status" value="1"/>
</dbReference>
<dbReference type="InterPro" id="IPR010614">
    <property type="entry name" value="RAD3-like_helicase_DEAD"/>
</dbReference>
<evidence type="ECO:0000256" key="10">
    <source>
        <dbReference type="SAM" id="MobiDB-lite"/>
    </source>
</evidence>
<dbReference type="EMBL" id="JALLPJ020000688">
    <property type="protein sequence ID" value="KAL3785537.1"/>
    <property type="molecule type" value="Genomic_DNA"/>
</dbReference>
<dbReference type="SMART" id="SM00184">
    <property type="entry name" value="RING"/>
    <property type="match status" value="1"/>
</dbReference>
<feature type="domain" description="PDZ" evidence="12">
    <location>
        <begin position="578"/>
        <end position="659"/>
    </location>
</feature>
<dbReference type="SUPFAM" id="SSF52540">
    <property type="entry name" value="P-loop containing nucleoside triphosphate hydrolases"/>
    <property type="match status" value="1"/>
</dbReference>
<dbReference type="PANTHER" id="PTHR11472">
    <property type="entry name" value="DNA REPAIR DEAD HELICASE RAD3/XP-D SUBFAMILY MEMBER"/>
    <property type="match status" value="1"/>
</dbReference>
<keyword evidence="9" id="KW-0862">Zinc</keyword>
<dbReference type="PROSITE" id="PS51193">
    <property type="entry name" value="HELICASE_ATP_BIND_2"/>
    <property type="match status" value="1"/>
</dbReference>
<keyword evidence="4" id="KW-0347">Helicase</keyword>
<dbReference type="GO" id="GO:0016787">
    <property type="term" value="F:hydrolase activity"/>
    <property type="evidence" value="ECO:0007669"/>
    <property type="project" value="UniProtKB-KW"/>
</dbReference>
<dbReference type="SUPFAM" id="SSF57850">
    <property type="entry name" value="RING/U-box"/>
    <property type="match status" value="1"/>
</dbReference>
<dbReference type="GO" id="GO:0051536">
    <property type="term" value="F:iron-sulfur cluster binding"/>
    <property type="evidence" value="ECO:0007669"/>
    <property type="project" value="UniProtKB-KW"/>
</dbReference>
<evidence type="ECO:0000256" key="7">
    <source>
        <dbReference type="ARBA" id="ARBA00023014"/>
    </source>
</evidence>
<feature type="region of interest" description="Disordered" evidence="10">
    <location>
        <begin position="472"/>
        <end position="517"/>
    </location>
</feature>
<dbReference type="InterPro" id="IPR013083">
    <property type="entry name" value="Znf_RING/FYVE/PHD"/>
</dbReference>
<dbReference type="Pfam" id="PF13307">
    <property type="entry name" value="Helicase_C_2"/>
    <property type="match status" value="1"/>
</dbReference>
<feature type="domain" description="RING-type" evidence="11">
    <location>
        <begin position="1620"/>
        <end position="1657"/>
    </location>
</feature>
<dbReference type="SMART" id="SM00228">
    <property type="entry name" value="PDZ"/>
    <property type="match status" value="1"/>
</dbReference>
<evidence type="ECO:0000256" key="5">
    <source>
        <dbReference type="ARBA" id="ARBA00022840"/>
    </source>
</evidence>
<dbReference type="InterPro" id="IPR045028">
    <property type="entry name" value="DinG/Rad3-like"/>
</dbReference>
<dbReference type="InterPro" id="IPR014013">
    <property type="entry name" value="Helic_SF1/SF2_ATP-bd_DinG/Rad3"/>
</dbReference>
<evidence type="ECO:0008006" key="16">
    <source>
        <dbReference type="Google" id="ProtNLM"/>
    </source>
</evidence>
<dbReference type="InterPro" id="IPR006554">
    <property type="entry name" value="Helicase-like_DEXD_c2"/>
</dbReference>
<feature type="region of interest" description="Disordered" evidence="10">
    <location>
        <begin position="270"/>
        <end position="295"/>
    </location>
</feature>
<evidence type="ECO:0000313" key="15">
    <source>
        <dbReference type="Proteomes" id="UP001530400"/>
    </source>
</evidence>
<gene>
    <name evidence="14" type="ORF">ACHAWO_013313</name>
</gene>
<dbReference type="Gene3D" id="3.30.40.10">
    <property type="entry name" value="Zinc/RING finger domain, C3HC4 (zinc finger)"/>
    <property type="match status" value="1"/>
</dbReference>
<comment type="caution">
    <text evidence="14">The sequence shown here is derived from an EMBL/GenBank/DDBJ whole genome shotgun (WGS) entry which is preliminary data.</text>
</comment>
<protein>
    <recommendedName>
        <fullName evidence="16">DNA helicase</fullName>
    </recommendedName>
</protein>
<evidence type="ECO:0000313" key="14">
    <source>
        <dbReference type="EMBL" id="KAL3785537.1"/>
    </source>
</evidence>